<gene>
    <name evidence="1" type="ORF">BDZ94DRAFT_1268673</name>
</gene>
<accession>A0A9P6CB99</accession>
<organism evidence="1 2">
    <name type="scientific">Collybia nuda</name>
    <dbReference type="NCBI Taxonomy" id="64659"/>
    <lineage>
        <taxon>Eukaryota</taxon>
        <taxon>Fungi</taxon>
        <taxon>Dikarya</taxon>
        <taxon>Basidiomycota</taxon>
        <taxon>Agaricomycotina</taxon>
        <taxon>Agaricomycetes</taxon>
        <taxon>Agaricomycetidae</taxon>
        <taxon>Agaricales</taxon>
        <taxon>Tricholomatineae</taxon>
        <taxon>Clitocybaceae</taxon>
        <taxon>Collybia</taxon>
    </lineage>
</organism>
<dbReference type="EMBL" id="MU150320">
    <property type="protein sequence ID" value="KAF9459232.1"/>
    <property type="molecule type" value="Genomic_DNA"/>
</dbReference>
<reference evidence="1" key="1">
    <citation type="submission" date="2020-11" db="EMBL/GenBank/DDBJ databases">
        <authorList>
            <consortium name="DOE Joint Genome Institute"/>
            <person name="Ahrendt S."/>
            <person name="Riley R."/>
            <person name="Andreopoulos W."/>
            <person name="Labutti K."/>
            <person name="Pangilinan J."/>
            <person name="Ruiz-Duenas F.J."/>
            <person name="Barrasa J.M."/>
            <person name="Sanchez-Garcia M."/>
            <person name="Camarero S."/>
            <person name="Miyauchi S."/>
            <person name="Serrano A."/>
            <person name="Linde D."/>
            <person name="Babiker R."/>
            <person name="Drula E."/>
            <person name="Ayuso-Fernandez I."/>
            <person name="Pacheco R."/>
            <person name="Padilla G."/>
            <person name="Ferreira P."/>
            <person name="Barriuso J."/>
            <person name="Kellner H."/>
            <person name="Castanera R."/>
            <person name="Alfaro M."/>
            <person name="Ramirez L."/>
            <person name="Pisabarro A.G."/>
            <person name="Kuo A."/>
            <person name="Tritt A."/>
            <person name="Lipzen A."/>
            <person name="He G."/>
            <person name="Yan M."/>
            <person name="Ng V."/>
            <person name="Cullen D."/>
            <person name="Martin F."/>
            <person name="Rosso M.-N."/>
            <person name="Henrissat B."/>
            <person name="Hibbett D."/>
            <person name="Martinez A.T."/>
            <person name="Grigoriev I.V."/>
        </authorList>
    </citation>
    <scope>NUCLEOTIDE SEQUENCE</scope>
    <source>
        <strain evidence="1">CBS 247.69</strain>
    </source>
</reference>
<dbReference type="Proteomes" id="UP000807353">
    <property type="component" value="Unassembled WGS sequence"/>
</dbReference>
<evidence type="ECO:0000313" key="2">
    <source>
        <dbReference type="Proteomes" id="UP000807353"/>
    </source>
</evidence>
<dbReference type="AlphaFoldDB" id="A0A9P6CB99"/>
<sequence length="72" mass="8374">MYLVKFLFTTRASLLRWLKHCCKDCLCIVLECMLPSCLRSVIAHPSLDPLWNRKSRCSRVHVKFSVLFSDAS</sequence>
<protein>
    <submittedName>
        <fullName evidence="1">Uncharacterized protein</fullName>
    </submittedName>
</protein>
<keyword evidence="2" id="KW-1185">Reference proteome</keyword>
<comment type="caution">
    <text evidence="1">The sequence shown here is derived from an EMBL/GenBank/DDBJ whole genome shotgun (WGS) entry which is preliminary data.</text>
</comment>
<name>A0A9P6CB99_9AGAR</name>
<proteinExistence type="predicted"/>
<evidence type="ECO:0000313" key="1">
    <source>
        <dbReference type="EMBL" id="KAF9459232.1"/>
    </source>
</evidence>